<sequence>MEIYTIGHSNYPYDKLLEMIKKYNIDCVVDIRETPYSKYNVQYNKEDFHKSLKKSGYKYIYMGKEFGAKRIDLDSYTLEGYADFEKVLKEDIFLNGIKRLINGCEMGYRIVLLGAMQDPIRCHRSVLMGRILREEGFIVNHILHEEILGDEEYIENSLLDKYFSNRNQLSMDNLLGTAMSRKDMIKEAYKMANKEIGYRTEHLEK</sequence>
<dbReference type="PIRSF" id="PIRSF024492">
    <property type="entry name" value="UCP024492"/>
    <property type="match status" value="1"/>
</dbReference>
<dbReference type="InterPro" id="IPR014519">
    <property type="entry name" value="UCP024492"/>
</dbReference>
<reference evidence="1 2" key="1">
    <citation type="submission" date="2021-03" db="EMBL/GenBank/DDBJ databases">
        <title>Genomic Encyclopedia of Type Strains, Phase IV (KMG-IV): sequencing the most valuable type-strain genomes for metagenomic binning, comparative biology and taxonomic classification.</title>
        <authorList>
            <person name="Goeker M."/>
        </authorList>
    </citation>
    <scope>NUCLEOTIDE SEQUENCE [LARGE SCALE GENOMIC DNA]</scope>
    <source>
        <strain evidence="1 2">DSM 1289</strain>
    </source>
</reference>
<dbReference type="EMBL" id="JAGGJX010000006">
    <property type="protein sequence ID" value="MBP1856069.1"/>
    <property type="molecule type" value="Genomic_DNA"/>
</dbReference>
<dbReference type="PANTHER" id="PTHR39337:SF1">
    <property type="entry name" value="BLR5642 PROTEIN"/>
    <property type="match status" value="1"/>
</dbReference>
<name>A0ABS4EDP8_9FIRM</name>
<dbReference type="Proteomes" id="UP000767291">
    <property type="component" value="Unassembled WGS sequence"/>
</dbReference>
<keyword evidence="2" id="KW-1185">Reference proteome</keyword>
<dbReference type="RefSeq" id="WP_209457428.1">
    <property type="nucleotide sequence ID" value="NZ_BAAACS010000016.1"/>
</dbReference>
<evidence type="ECO:0000313" key="1">
    <source>
        <dbReference type="EMBL" id="MBP1856069.1"/>
    </source>
</evidence>
<comment type="caution">
    <text evidence="1">The sequence shown here is derived from an EMBL/GenBank/DDBJ whole genome shotgun (WGS) entry which is preliminary data.</text>
</comment>
<organism evidence="1 2">
    <name type="scientific">Metaclostridioides mangenotii</name>
    <dbReference type="NCBI Taxonomy" id="1540"/>
    <lineage>
        <taxon>Bacteria</taxon>
        <taxon>Bacillati</taxon>
        <taxon>Bacillota</taxon>
        <taxon>Clostridia</taxon>
        <taxon>Peptostreptococcales</taxon>
        <taxon>Peptostreptococcaceae</taxon>
        <taxon>Metaclostridioides</taxon>
    </lineage>
</organism>
<dbReference type="PANTHER" id="PTHR39337">
    <property type="entry name" value="BLR5642 PROTEIN"/>
    <property type="match status" value="1"/>
</dbReference>
<accession>A0ABS4EDP8</accession>
<protein>
    <submittedName>
        <fullName evidence="1">Uncharacterized protein (DUF488 family)</fullName>
    </submittedName>
</protein>
<evidence type="ECO:0000313" key="2">
    <source>
        <dbReference type="Proteomes" id="UP000767291"/>
    </source>
</evidence>
<gene>
    <name evidence="1" type="ORF">J2Z43_002471</name>
</gene>
<dbReference type="InterPro" id="IPR007438">
    <property type="entry name" value="DUF488"/>
</dbReference>
<proteinExistence type="predicted"/>
<dbReference type="Pfam" id="PF04343">
    <property type="entry name" value="DUF488"/>
    <property type="match status" value="1"/>
</dbReference>